<dbReference type="InterPro" id="IPR002818">
    <property type="entry name" value="DJ-1/PfpI"/>
</dbReference>
<keyword evidence="2" id="KW-0804">Transcription</keyword>
<dbReference type="SUPFAM" id="SSF52317">
    <property type="entry name" value="Class I glutamine amidotransferase-like"/>
    <property type="match status" value="1"/>
</dbReference>
<dbReference type="Gene3D" id="1.10.10.60">
    <property type="entry name" value="Homeodomain-like"/>
    <property type="match status" value="2"/>
</dbReference>
<dbReference type="Pfam" id="PF01965">
    <property type="entry name" value="DJ-1_PfpI"/>
    <property type="match status" value="1"/>
</dbReference>
<keyword evidence="5" id="KW-1185">Reference proteome</keyword>
<dbReference type="Pfam" id="PF12833">
    <property type="entry name" value="HTH_18"/>
    <property type="match status" value="1"/>
</dbReference>
<name>A0ABT2YQ04_9GAMM</name>
<evidence type="ECO:0000259" key="3">
    <source>
        <dbReference type="PROSITE" id="PS01124"/>
    </source>
</evidence>
<dbReference type="Gene3D" id="3.40.50.880">
    <property type="match status" value="1"/>
</dbReference>
<dbReference type="SUPFAM" id="SSF46689">
    <property type="entry name" value="Homeodomain-like"/>
    <property type="match status" value="2"/>
</dbReference>
<dbReference type="InterPro" id="IPR018060">
    <property type="entry name" value="HTH_AraC"/>
</dbReference>
<dbReference type="PANTHER" id="PTHR43130">
    <property type="entry name" value="ARAC-FAMILY TRANSCRIPTIONAL REGULATOR"/>
    <property type="match status" value="1"/>
</dbReference>
<evidence type="ECO:0000313" key="5">
    <source>
        <dbReference type="Proteomes" id="UP001209713"/>
    </source>
</evidence>
<organism evidence="4 5">
    <name type="scientific">Marinomonas sargassi</name>
    <dbReference type="NCBI Taxonomy" id="2984494"/>
    <lineage>
        <taxon>Bacteria</taxon>
        <taxon>Pseudomonadati</taxon>
        <taxon>Pseudomonadota</taxon>
        <taxon>Gammaproteobacteria</taxon>
        <taxon>Oceanospirillales</taxon>
        <taxon>Oceanospirillaceae</taxon>
        <taxon>Marinomonas</taxon>
    </lineage>
</organism>
<feature type="domain" description="HTH araC/xylS-type" evidence="3">
    <location>
        <begin position="223"/>
        <end position="321"/>
    </location>
</feature>
<dbReference type="InterPro" id="IPR052158">
    <property type="entry name" value="INH-QAR"/>
</dbReference>
<gene>
    <name evidence="4" type="ORF">OFY17_03600</name>
</gene>
<protein>
    <submittedName>
        <fullName evidence="4">Helix-turn-helix domain-containing protein</fullName>
    </submittedName>
</protein>
<dbReference type="CDD" id="cd03137">
    <property type="entry name" value="GATase1_AraC_1"/>
    <property type="match status" value="1"/>
</dbReference>
<accession>A0ABT2YQ04</accession>
<proteinExistence type="predicted"/>
<dbReference type="InterPro" id="IPR029062">
    <property type="entry name" value="Class_I_gatase-like"/>
</dbReference>
<evidence type="ECO:0000256" key="1">
    <source>
        <dbReference type="ARBA" id="ARBA00023015"/>
    </source>
</evidence>
<evidence type="ECO:0000313" key="4">
    <source>
        <dbReference type="EMBL" id="MCV2401965.1"/>
    </source>
</evidence>
<dbReference type="InterPro" id="IPR009057">
    <property type="entry name" value="Homeodomain-like_sf"/>
</dbReference>
<dbReference type="Proteomes" id="UP001209713">
    <property type="component" value="Unassembled WGS sequence"/>
</dbReference>
<comment type="caution">
    <text evidence="4">The sequence shown here is derived from an EMBL/GenBank/DDBJ whole genome shotgun (WGS) entry which is preliminary data.</text>
</comment>
<sequence>MTTNNIIHVYFILLPNTVLLDAIGPAEAFQYANRFVDNGTQFKLHFIGPQAEIDNSLGLNLQVSPLPEYIEPNSWIISPGMAGQEIDLDTQNAQMVVNWLAQQAQYIGRYISVCSGALLYAKAGLLNGRDCTTHHMHIEELQLAAPNANVLANRLLVADEPFYSCAGVTSGIDLAMYIIQHTLGENCACQVARHMVLFSRRGPNDPSQSPWLENRNHFHQGVHRIQDAIQLDPSRQWTIEDLANKANCSPRHLVRLFKENTGITTREYLYKLRLSLAMQLLQSSSLPIEDIAEQCGFNDPRQFRRIWARQYTAPPSAYRTSAASYS</sequence>
<keyword evidence="1" id="KW-0805">Transcription regulation</keyword>
<dbReference type="RefSeq" id="WP_263529333.1">
    <property type="nucleotide sequence ID" value="NZ_JAOVZB010000001.1"/>
</dbReference>
<dbReference type="PROSITE" id="PS01124">
    <property type="entry name" value="HTH_ARAC_FAMILY_2"/>
    <property type="match status" value="1"/>
</dbReference>
<dbReference type="SMART" id="SM00342">
    <property type="entry name" value="HTH_ARAC"/>
    <property type="match status" value="1"/>
</dbReference>
<evidence type="ECO:0000256" key="2">
    <source>
        <dbReference type="ARBA" id="ARBA00023163"/>
    </source>
</evidence>
<reference evidence="4 5" key="1">
    <citation type="submission" date="2022-10" db="EMBL/GenBank/DDBJ databases">
        <title>Marinomonas transparenta sp. nov. and Marinomonas sargassi sp. nov., isolated from marine alga (Sargassum natans (L.) Gaillon).</title>
        <authorList>
            <person name="Wang Y."/>
        </authorList>
    </citation>
    <scope>NUCLEOTIDE SEQUENCE [LARGE SCALE GENOMIC DNA]</scope>
    <source>
        <strain evidence="4 5">C2222</strain>
    </source>
</reference>
<dbReference type="PANTHER" id="PTHR43130:SF3">
    <property type="entry name" value="HTH-TYPE TRANSCRIPTIONAL REGULATOR RV1931C"/>
    <property type="match status" value="1"/>
</dbReference>
<dbReference type="EMBL" id="JAOVZB010000001">
    <property type="protein sequence ID" value="MCV2401965.1"/>
    <property type="molecule type" value="Genomic_DNA"/>
</dbReference>